<dbReference type="EMBL" id="BLAY01000322">
    <property type="protein sequence ID" value="GET44303.1"/>
    <property type="molecule type" value="Genomic_DNA"/>
</dbReference>
<feature type="transmembrane region" description="Helical" evidence="2">
    <location>
        <begin position="56"/>
        <end position="74"/>
    </location>
</feature>
<dbReference type="RefSeq" id="WP_226594041.1">
    <property type="nucleotide sequence ID" value="NZ_BLAY01000322.1"/>
</dbReference>
<feature type="transmembrane region" description="Helical" evidence="2">
    <location>
        <begin position="81"/>
        <end position="100"/>
    </location>
</feature>
<evidence type="ECO:0000313" key="5">
    <source>
        <dbReference type="Proteomes" id="UP001050975"/>
    </source>
</evidence>
<accession>A0AAV3XNL5</accession>
<dbReference type="Gene3D" id="3.10.620.30">
    <property type="match status" value="1"/>
</dbReference>
<dbReference type="SUPFAM" id="SSF54001">
    <property type="entry name" value="Cysteine proteinases"/>
    <property type="match status" value="1"/>
</dbReference>
<gene>
    <name evidence="4" type="ORF">MiSe_91290</name>
</gene>
<feature type="transmembrane region" description="Helical" evidence="2">
    <location>
        <begin position="27"/>
        <end position="44"/>
    </location>
</feature>
<dbReference type="PANTHER" id="PTHR42736">
    <property type="entry name" value="PROTEIN-GLUTAMINE GAMMA-GLUTAMYLTRANSFERASE"/>
    <property type="match status" value="1"/>
</dbReference>
<dbReference type="InterPro" id="IPR021878">
    <property type="entry name" value="TgpA_N"/>
</dbReference>
<keyword evidence="2" id="KW-0812">Transmembrane</keyword>
<evidence type="ECO:0000313" key="4">
    <source>
        <dbReference type="EMBL" id="GET44303.1"/>
    </source>
</evidence>
<evidence type="ECO:0000259" key="3">
    <source>
        <dbReference type="SMART" id="SM00460"/>
    </source>
</evidence>
<dbReference type="Pfam" id="PF01841">
    <property type="entry name" value="Transglut_core"/>
    <property type="match status" value="1"/>
</dbReference>
<dbReference type="Pfam" id="PF13559">
    <property type="entry name" value="DUF4129"/>
    <property type="match status" value="1"/>
</dbReference>
<dbReference type="InterPro" id="IPR002931">
    <property type="entry name" value="Transglutaminase-like"/>
</dbReference>
<feature type="transmembrane region" description="Helical" evidence="2">
    <location>
        <begin position="636"/>
        <end position="657"/>
    </location>
</feature>
<comment type="caution">
    <text evidence="4">The sequence shown here is derived from an EMBL/GenBank/DDBJ whole genome shotgun (WGS) entry which is preliminary data.</text>
</comment>
<dbReference type="Pfam" id="PF11992">
    <property type="entry name" value="TgpA_N"/>
    <property type="match status" value="1"/>
</dbReference>
<evidence type="ECO:0000256" key="1">
    <source>
        <dbReference type="SAM" id="MobiDB-lite"/>
    </source>
</evidence>
<dbReference type="InterPro" id="IPR025403">
    <property type="entry name" value="TgpA-like_C"/>
</dbReference>
<feature type="transmembrane region" description="Helical" evidence="2">
    <location>
        <begin position="134"/>
        <end position="151"/>
    </location>
</feature>
<dbReference type="PANTHER" id="PTHR42736:SF1">
    <property type="entry name" value="PROTEIN-GLUTAMINE GAMMA-GLUTAMYLTRANSFERASE"/>
    <property type="match status" value="1"/>
</dbReference>
<feature type="domain" description="Transglutaminase-like" evidence="3">
    <location>
        <begin position="529"/>
        <end position="600"/>
    </location>
</feature>
<feature type="transmembrane region" description="Helical" evidence="2">
    <location>
        <begin position="663"/>
        <end position="684"/>
    </location>
</feature>
<reference evidence="4" key="1">
    <citation type="submission" date="2019-10" db="EMBL/GenBank/DDBJ databases">
        <title>Draft genome sequece of Microseira wollei NIES-4236.</title>
        <authorList>
            <person name="Yamaguchi H."/>
            <person name="Suzuki S."/>
            <person name="Kawachi M."/>
        </authorList>
    </citation>
    <scope>NUCLEOTIDE SEQUENCE</scope>
    <source>
        <strain evidence="4">NIES-4236</strain>
    </source>
</reference>
<dbReference type="InterPro" id="IPR052901">
    <property type="entry name" value="Bact_TGase-like"/>
</dbReference>
<feature type="transmembrane region" description="Helical" evidence="2">
    <location>
        <begin position="156"/>
        <end position="174"/>
    </location>
</feature>
<dbReference type="Proteomes" id="UP001050975">
    <property type="component" value="Unassembled WGS sequence"/>
</dbReference>
<organism evidence="4 5">
    <name type="scientific">Microseira wollei NIES-4236</name>
    <dbReference type="NCBI Taxonomy" id="2530354"/>
    <lineage>
        <taxon>Bacteria</taxon>
        <taxon>Bacillati</taxon>
        <taxon>Cyanobacteriota</taxon>
        <taxon>Cyanophyceae</taxon>
        <taxon>Oscillatoriophycideae</taxon>
        <taxon>Aerosakkonematales</taxon>
        <taxon>Aerosakkonemataceae</taxon>
        <taxon>Microseira</taxon>
    </lineage>
</organism>
<keyword evidence="2" id="KW-0472">Membrane</keyword>
<feature type="region of interest" description="Disordered" evidence="1">
    <location>
        <begin position="253"/>
        <end position="278"/>
    </location>
</feature>
<dbReference type="SMART" id="SM00460">
    <property type="entry name" value="TGc"/>
    <property type="match status" value="1"/>
</dbReference>
<keyword evidence="5" id="KW-1185">Reference proteome</keyword>
<sequence length="787" mass="89074">MAKSIAILGQIRQRLAAMPQPEPENSLLLRVLVQALVIVGIVATDVAGETFGTGESVSVWAVPLSIVGAVWSWYRRRERNIPTKFGIALGMLAALAYFLWRLREEFNDTRLVLAGLLIHLQVLHSFDLPRRKDLGYSIAIGLILLGVAATVSQTMAFAPLLLVFLALALPVLVLDYRSRLGLKPLKIKNQNLKTKDSPLFNFKFLIVNFIVIVALGLTIFAFLPRLPGYQLRTFPISSPIEFTGSFDGRNVVNPGYRNRGRNNQNQQGGTGSGGRNVEDGPGELDPTFYYGFNTKINQNLRGQLSPAVVMRVRSQAEGFWRVLGFDRYTGQGWEVSRNDKTFKVDRPWWSYRFYIPILPTANRTKEVIQSYTIVSDLPNLIPAMAQAEELYFPTQQVAVDTEGGLRSPPQVGLPAGVTYSVVSQVPFRNRTRLGKASTKYPKTIQQYYLQVPPQIQEKVRKLTEEILANKNKVAKDSKPLTSAYEKALYLTQYLKQHPNYKLQKDPPFLAEGEDLVAAFLFGYKNSPPGEKITGGYPDHFSTVLTIMLRSIGIPARLVGGFGSGEFNPFTGFYVVRNTDAYLITEVYFPKYGWFAFDPIPGHPLFPPSVEEDQTFSVLKQFWQWVAGWLPSPVSNFLSHVLGGAITWIIGAIAWFLALFAQGWIGLFTGLAMAIALAFCFWFAWDRWRVWHYRRGLEKLPPMESIYRQMLDILAVKGYRKHPSQTPLEYARTSRQHHDREWGDGIDEISQAYVRWRYGGESPNIEQLRRRLQDLKKQILAASKKNFD</sequence>
<evidence type="ECO:0000256" key="2">
    <source>
        <dbReference type="SAM" id="Phobius"/>
    </source>
</evidence>
<proteinExistence type="predicted"/>
<protein>
    <submittedName>
        <fullName evidence="4">Transglutaminase-like protein</fullName>
    </submittedName>
</protein>
<keyword evidence="2" id="KW-1133">Transmembrane helix</keyword>
<dbReference type="AlphaFoldDB" id="A0AAV3XNL5"/>
<feature type="transmembrane region" description="Helical" evidence="2">
    <location>
        <begin position="202"/>
        <end position="223"/>
    </location>
</feature>
<feature type="compositionally biased region" description="Low complexity" evidence="1">
    <location>
        <begin position="253"/>
        <end position="267"/>
    </location>
</feature>
<dbReference type="InterPro" id="IPR038765">
    <property type="entry name" value="Papain-like_cys_pep_sf"/>
</dbReference>
<name>A0AAV3XNL5_9CYAN</name>